<gene>
    <name evidence="3" type="ORF">P3X46_024858</name>
</gene>
<dbReference type="NCBIfam" id="TIGR01614">
    <property type="entry name" value="PME_inhib"/>
    <property type="match status" value="1"/>
</dbReference>
<evidence type="ECO:0000259" key="2">
    <source>
        <dbReference type="Pfam" id="PF04043"/>
    </source>
</evidence>
<feature type="chain" id="PRO_5047127453" description="Pectinesterase inhibitor domain-containing protein" evidence="1">
    <location>
        <begin position="19"/>
        <end position="156"/>
    </location>
</feature>
<name>A0ABQ9L3T9_HEVBR</name>
<reference evidence="3" key="1">
    <citation type="journal article" date="2023" name="Plant Biotechnol. J.">
        <title>Chromosome-level wild Hevea brasiliensis genome provides new tools for genomic-assisted breeding and valuable loci to elevate rubber yield.</title>
        <authorList>
            <person name="Cheng H."/>
            <person name="Song X."/>
            <person name="Hu Y."/>
            <person name="Wu T."/>
            <person name="Yang Q."/>
            <person name="An Z."/>
            <person name="Feng S."/>
            <person name="Deng Z."/>
            <person name="Wu W."/>
            <person name="Zeng X."/>
            <person name="Tu M."/>
            <person name="Wang X."/>
            <person name="Huang H."/>
        </authorList>
    </citation>
    <scope>NUCLEOTIDE SEQUENCE</scope>
    <source>
        <strain evidence="3">MT/VB/25A 57/8</strain>
    </source>
</reference>
<dbReference type="Proteomes" id="UP001174677">
    <property type="component" value="Chromosome 14"/>
</dbReference>
<sequence>MSFTIFFFVLLARPTLQASDLITQTCEKTLYKELCKSAQGSSNVKDMQSLAEFAIKITSLSGSEVNKHIALLLMNESSDKFSQQCLTDCSEMCQEAMDQLKDWATALNSCNYKQQSKLKIKATNVASNWVKYYYLYMHPKNNEIQTFLFLAIIFQF</sequence>
<dbReference type="SUPFAM" id="SSF101148">
    <property type="entry name" value="Plant invertase/pectin methylesterase inhibitor"/>
    <property type="match status" value="1"/>
</dbReference>
<feature type="domain" description="Pectinesterase inhibitor" evidence="2">
    <location>
        <begin position="20"/>
        <end position="118"/>
    </location>
</feature>
<evidence type="ECO:0000313" key="4">
    <source>
        <dbReference type="Proteomes" id="UP001174677"/>
    </source>
</evidence>
<protein>
    <recommendedName>
        <fullName evidence="2">Pectinesterase inhibitor domain-containing protein</fullName>
    </recommendedName>
</protein>
<organism evidence="3 4">
    <name type="scientific">Hevea brasiliensis</name>
    <name type="common">Para rubber tree</name>
    <name type="synonym">Siphonia brasiliensis</name>
    <dbReference type="NCBI Taxonomy" id="3981"/>
    <lineage>
        <taxon>Eukaryota</taxon>
        <taxon>Viridiplantae</taxon>
        <taxon>Streptophyta</taxon>
        <taxon>Embryophyta</taxon>
        <taxon>Tracheophyta</taxon>
        <taxon>Spermatophyta</taxon>
        <taxon>Magnoliopsida</taxon>
        <taxon>eudicotyledons</taxon>
        <taxon>Gunneridae</taxon>
        <taxon>Pentapetalae</taxon>
        <taxon>rosids</taxon>
        <taxon>fabids</taxon>
        <taxon>Malpighiales</taxon>
        <taxon>Euphorbiaceae</taxon>
        <taxon>Crotonoideae</taxon>
        <taxon>Micrandreae</taxon>
        <taxon>Hevea</taxon>
    </lineage>
</organism>
<keyword evidence="4" id="KW-1185">Reference proteome</keyword>
<proteinExistence type="predicted"/>
<evidence type="ECO:0000313" key="3">
    <source>
        <dbReference type="EMBL" id="KAJ9159349.1"/>
    </source>
</evidence>
<keyword evidence="1" id="KW-0732">Signal</keyword>
<accession>A0ABQ9L3T9</accession>
<dbReference type="Pfam" id="PF04043">
    <property type="entry name" value="PMEI"/>
    <property type="match status" value="1"/>
</dbReference>
<dbReference type="Gene3D" id="1.20.140.40">
    <property type="entry name" value="Invertase/pectin methylesterase inhibitor family protein"/>
    <property type="match status" value="1"/>
</dbReference>
<dbReference type="EMBL" id="JARPOI010000014">
    <property type="protein sequence ID" value="KAJ9159349.1"/>
    <property type="molecule type" value="Genomic_DNA"/>
</dbReference>
<feature type="signal peptide" evidence="1">
    <location>
        <begin position="1"/>
        <end position="18"/>
    </location>
</feature>
<dbReference type="InterPro" id="IPR006501">
    <property type="entry name" value="Pectinesterase_inhib_dom"/>
</dbReference>
<evidence type="ECO:0000256" key="1">
    <source>
        <dbReference type="SAM" id="SignalP"/>
    </source>
</evidence>
<comment type="caution">
    <text evidence="3">The sequence shown here is derived from an EMBL/GenBank/DDBJ whole genome shotgun (WGS) entry which is preliminary data.</text>
</comment>
<dbReference type="InterPro" id="IPR035513">
    <property type="entry name" value="Invertase/methylesterase_inhib"/>
</dbReference>